<gene>
    <name evidence="3" type="ORF">FYK55_24405</name>
</gene>
<name>A0A5M6CW70_9BACT</name>
<feature type="compositionally biased region" description="Low complexity" evidence="1">
    <location>
        <begin position="48"/>
        <end position="60"/>
    </location>
</feature>
<keyword evidence="2" id="KW-0732">Signal</keyword>
<evidence type="ECO:0000313" key="3">
    <source>
        <dbReference type="EMBL" id="KAA5539478.1"/>
    </source>
</evidence>
<evidence type="ECO:0000313" key="4">
    <source>
        <dbReference type="Proteomes" id="UP000324479"/>
    </source>
</evidence>
<proteinExistence type="predicted"/>
<evidence type="ECO:0008006" key="5">
    <source>
        <dbReference type="Google" id="ProtNLM"/>
    </source>
</evidence>
<reference evidence="3 4" key="1">
    <citation type="submission" date="2019-08" db="EMBL/GenBank/DDBJ databases">
        <authorList>
            <person name="Dhanesh K."/>
            <person name="Kumar G."/>
            <person name="Sasikala C."/>
            <person name="Venkata Ramana C."/>
        </authorList>
    </citation>
    <scope>NUCLEOTIDE SEQUENCE [LARGE SCALE GENOMIC DNA]</scope>
    <source>
        <strain evidence="3 4">JC645</strain>
    </source>
</reference>
<dbReference type="RefSeq" id="WP_150079251.1">
    <property type="nucleotide sequence ID" value="NZ_VWOX01000019.1"/>
</dbReference>
<protein>
    <recommendedName>
        <fullName evidence="5">Secreted protein</fullName>
    </recommendedName>
</protein>
<accession>A0A5M6CW70</accession>
<evidence type="ECO:0000256" key="1">
    <source>
        <dbReference type="SAM" id="MobiDB-lite"/>
    </source>
</evidence>
<evidence type="ECO:0000256" key="2">
    <source>
        <dbReference type="SAM" id="SignalP"/>
    </source>
</evidence>
<dbReference type="Proteomes" id="UP000324479">
    <property type="component" value="Unassembled WGS sequence"/>
</dbReference>
<organism evidence="3 4">
    <name type="scientific">Roseiconus nitratireducens</name>
    <dbReference type="NCBI Taxonomy" id="2605748"/>
    <lineage>
        <taxon>Bacteria</taxon>
        <taxon>Pseudomonadati</taxon>
        <taxon>Planctomycetota</taxon>
        <taxon>Planctomycetia</taxon>
        <taxon>Pirellulales</taxon>
        <taxon>Pirellulaceae</taxon>
        <taxon>Roseiconus</taxon>
    </lineage>
</organism>
<feature type="region of interest" description="Disordered" evidence="1">
    <location>
        <begin position="46"/>
        <end position="66"/>
    </location>
</feature>
<feature type="signal peptide" evidence="2">
    <location>
        <begin position="1"/>
        <end position="25"/>
    </location>
</feature>
<dbReference type="AlphaFoldDB" id="A0A5M6CW70"/>
<feature type="chain" id="PRO_5024404099" description="Secreted protein" evidence="2">
    <location>
        <begin position="26"/>
        <end position="162"/>
    </location>
</feature>
<sequence>MALNRTGILTAVVLMTGIFAPASLAQNGSGRQRALVTTLVQAADQAPTDSDVSTLDSLDSGTGDLPASITQPRGILTLAPAGIQALPAARTVGHGCHVCPDVSCTGPLYSGCSPRLYYGTNPRDDDPILPLYPRINDVKTNHWYSAARRMVHRKQSLAEAIK</sequence>
<dbReference type="EMBL" id="VWOX01000019">
    <property type="protein sequence ID" value="KAA5539478.1"/>
    <property type="molecule type" value="Genomic_DNA"/>
</dbReference>
<keyword evidence="4" id="KW-1185">Reference proteome</keyword>
<comment type="caution">
    <text evidence="3">The sequence shown here is derived from an EMBL/GenBank/DDBJ whole genome shotgun (WGS) entry which is preliminary data.</text>
</comment>